<name>A0ABT9WSN4_9BACI</name>
<keyword evidence="1" id="KW-0812">Transmembrane</keyword>
<keyword evidence="3" id="KW-1185">Reference proteome</keyword>
<reference evidence="2 3" key="1">
    <citation type="submission" date="2023-07" db="EMBL/GenBank/DDBJ databases">
        <title>Genomic Encyclopedia of Type Strains, Phase IV (KMG-IV): sequencing the most valuable type-strain genomes for metagenomic binning, comparative biology and taxonomic classification.</title>
        <authorList>
            <person name="Goeker M."/>
        </authorList>
    </citation>
    <scope>NUCLEOTIDE SEQUENCE [LARGE SCALE GENOMIC DNA]</scope>
    <source>
        <strain evidence="2 3">DSM 23837</strain>
    </source>
</reference>
<accession>A0ABT9WSN4</accession>
<evidence type="ECO:0000313" key="2">
    <source>
        <dbReference type="EMBL" id="MDQ0176210.1"/>
    </source>
</evidence>
<organism evidence="2 3">
    <name type="scientific">Bacillus chungangensis</name>
    <dbReference type="NCBI Taxonomy" id="587633"/>
    <lineage>
        <taxon>Bacteria</taxon>
        <taxon>Bacillati</taxon>
        <taxon>Bacillota</taxon>
        <taxon>Bacilli</taxon>
        <taxon>Bacillales</taxon>
        <taxon>Bacillaceae</taxon>
        <taxon>Bacillus</taxon>
    </lineage>
</organism>
<evidence type="ECO:0000256" key="1">
    <source>
        <dbReference type="SAM" id="Phobius"/>
    </source>
</evidence>
<dbReference type="Pfam" id="PF10966">
    <property type="entry name" value="DUF2768"/>
    <property type="match status" value="1"/>
</dbReference>
<keyword evidence="1" id="KW-0472">Membrane</keyword>
<protein>
    <submittedName>
        <fullName evidence="2">Flp pilus assembly protein TadB</fullName>
    </submittedName>
</protein>
<sequence length="66" mass="7561">MSLSMFNMWVSILGMALLFIAFVTIYVSRFKLKNRVLKFFTTFIAYICLISGSVMMIYIVFSGPTS</sequence>
<proteinExistence type="predicted"/>
<keyword evidence="1" id="KW-1133">Transmembrane helix</keyword>
<dbReference type="InterPro" id="IPR020076">
    <property type="entry name" value="DUF2768"/>
</dbReference>
<evidence type="ECO:0000313" key="3">
    <source>
        <dbReference type="Proteomes" id="UP001223586"/>
    </source>
</evidence>
<feature type="transmembrane region" description="Helical" evidence="1">
    <location>
        <begin position="6"/>
        <end position="27"/>
    </location>
</feature>
<dbReference type="RefSeq" id="WP_307229185.1">
    <property type="nucleotide sequence ID" value="NZ_JAUSTT010000010.1"/>
</dbReference>
<dbReference type="EMBL" id="JAUSTT010000010">
    <property type="protein sequence ID" value="MDQ0176210.1"/>
    <property type="molecule type" value="Genomic_DNA"/>
</dbReference>
<gene>
    <name evidence="2" type="ORF">J2S08_002046</name>
</gene>
<comment type="caution">
    <text evidence="2">The sequence shown here is derived from an EMBL/GenBank/DDBJ whole genome shotgun (WGS) entry which is preliminary data.</text>
</comment>
<feature type="transmembrane region" description="Helical" evidence="1">
    <location>
        <begin position="39"/>
        <end position="61"/>
    </location>
</feature>
<dbReference type="Proteomes" id="UP001223586">
    <property type="component" value="Unassembled WGS sequence"/>
</dbReference>